<dbReference type="SUPFAM" id="SSF52540">
    <property type="entry name" value="P-loop containing nucleoside triphosphate hydrolases"/>
    <property type="match status" value="1"/>
</dbReference>
<dbReference type="AlphaFoldDB" id="A0A1Y2A8J9"/>
<organism evidence="2 3">
    <name type="scientific">Clohesyomyces aquaticus</name>
    <dbReference type="NCBI Taxonomy" id="1231657"/>
    <lineage>
        <taxon>Eukaryota</taxon>
        <taxon>Fungi</taxon>
        <taxon>Dikarya</taxon>
        <taxon>Ascomycota</taxon>
        <taxon>Pezizomycotina</taxon>
        <taxon>Dothideomycetes</taxon>
        <taxon>Pleosporomycetidae</taxon>
        <taxon>Pleosporales</taxon>
        <taxon>Lindgomycetaceae</taxon>
        <taxon>Clohesyomyces</taxon>
    </lineage>
</organism>
<dbReference type="Proteomes" id="UP000193144">
    <property type="component" value="Unassembled WGS sequence"/>
</dbReference>
<comment type="caution">
    <text evidence="2">The sequence shown here is derived from an EMBL/GenBank/DDBJ whole genome shotgun (WGS) entry which is preliminary data.</text>
</comment>
<proteinExistence type="predicted"/>
<dbReference type="InterPro" id="IPR027417">
    <property type="entry name" value="P-loop_NTPase"/>
</dbReference>
<sequence>MQPYIPQSIAKYKAIKLLHNHSPCEPYRHAHISQNLPILPTFRIITMASHNPFAILSQLSPEEETQPPQDIPECKDTVPVLIFILGPPLSGKTTLSNHLVGRFRQTNPRHTFKRLHISDSSKASWPPTPHPHPHLHTHSHAHAMRSRDRKSTLYKNVLKQRRRRPSRPDFSPRYSGESCFRAGCGGQEIIGLGLLRGIRTARSSGRSSRS</sequence>
<feature type="region of interest" description="Disordered" evidence="1">
    <location>
        <begin position="119"/>
        <end position="149"/>
    </location>
</feature>
<feature type="compositionally biased region" description="Basic residues" evidence="1">
    <location>
        <begin position="131"/>
        <end position="144"/>
    </location>
</feature>
<name>A0A1Y2A8J9_9PLEO</name>
<dbReference type="EMBL" id="MCFA01000005">
    <property type="protein sequence ID" value="ORY18862.1"/>
    <property type="molecule type" value="Genomic_DNA"/>
</dbReference>
<evidence type="ECO:0000256" key="1">
    <source>
        <dbReference type="SAM" id="MobiDB-lite"/>
    </source>
</evidence>
<evidence type="ECO:0000313" key="3">
    <source>
        <dbReference type="Proteomes" id="UP000193144"/>
    </source>
</evidence>
<accession>A0A1Y2A8J9</accession>
<reference evidence="2 3" key="1">
    <citation type="submission" date="2016-07" db="EMBL/GenBank/DDBJ databases">
        <title>Pervasive Adenine N6-methylation of Active Genes in Fungi.</title>
        <authorList>
            <consortium name="DOE Joint Genome Institute"/>
            <person name="Mondo S.J."/>
            <person name="Dannebaum R.O."/>
            <person name="Kuo R.C."/>
            <person name="Labutti K."/>
            <person name="Haridas S."/>
            <person name="Kuo A."/>
            <person name="Salamov A."/>
            <person name="Ahrendt S.R."/>
            <person name="Lipzen A."/>
            <person name="Sullivan W."/>
            <person name="Andreopoulos W.B."/>
            <person name="Clum A."/>
            <person name="Lindquist E."/>
            <person name="Daum C."/>
            <person name="Ramamoorthy G.K."/>
            <person name="Gryganskyi A."/>
            <person name="Culley D."/>
            <person name="Magnuson J.K."/>
            <person name="James T.Y."/>
            <person name="O'Malley M.A."/>
            <person name="Stajich J.E."/>
            <person name="Spatafora J.W."/>
            <person name="Visel A."/>
            <person name="Grigoriev I.V."/>
        </authorList>
    </citation>
    <scope>NUCLEOTIDE SEQUENCE [LARGE SCALE GENOMIC DNA]</scope>
    <source>
        <strain evidence="2 3">CBS 115471</strain>
    </source>
</reference>
<keyword evidence="3" id="KW-1185">Reference proteome</keyword>
<protein>
    <submittedName>
        <fullName evidence="2">Uncharacterized protein</fullName>
    </submittedName>
</protein>
<evidence type="ECO:0000313" key="2">
    <source>
        <dbReference type="EMBL" id="ORY18862.1"/>
    </source>
</evidence>
<dbReference type="OrthoDB" id="439792at2759"/>
<gene>
    <name evidence="2" type="ORF">BCR34DRAFT_296711</name>
</gene>